<gene>
    <name evidence="1" type="ORF">L6164_024685</name>
</gene>
<protein>
    <submittedName>
        <fullName evidence="1">Uncharacterized protein</fullName>
    </submittedName>
</protein>
<evidence type="ECO:0000313" key="1">
    <source>
        <dbReference type="EMBL" id="KAI4316735.1"/>
    </source>
</evidence>
<comment type="caution">
    <text evidence="1">The sequence shown here is derived from an EMBL/GenBank/DDBJ whole genome shotgun (WGS) entry which is preliminary data.</text>
</comment>
<name>A0ACB9LYE4_BAUVA</name>
<dbReference type="Proteomes" id="UP000828941">
    <property type="component" value="Chromosome 10"/>
</dbReference>
<dbReference type="EMBL" id="CM039435">
    <property type="protein sequence ID" value="KAI4316735.1"/>
    <property type="molecule type" value="Genomic_DNA"/>
</dbReference>
<evidence type="ECO:0000313" key="2">
    <source>
        <dbReference type="Proteomes" id="UP000828941"/>
    </source>
</evidence>
<accession>A0ACB9LYE4</accession>
<reference evidence="1 2" key="1">
    <citation type="journal article" date="2022" name="DNA Res.">
        <title>Chromosomal-level genome assembly of the orchid tree Bauhinia variegata (Leguminosae; Cercidoideae) supports the allotetraploid origin hypothesis of Bauhinia.</title>
        <authorList>
            <person name="Zhong Y."/>
            <person name="Chen Y."/>
            <person name="Zheng D."/>
            <person name="Pang J."/>
            <person name="Liu Y."/>
            <person name="Luo S."/>
            <person name="Meng S."/>
            <person name="Qian L."/>
            <person name="Wei D."/>
            <person name="Dai S."/>
            <person name="Zhou R."/>
        </authorList>
    </citation>
    <scope>NUCLEOTIDE SEQUENCE [LARGE SCALE GENOMIC DNA]</scope>
    <source>
        <strain evidence="1">BV-YZ2020</strain>
    </source>
</reference>
<organism evidence="1 2">
    <name type="scientific">Bauhinia variegata</name>
    <name type="common">Purple orchid tree</name>
    <name type="synonym">Phanera variegata</name>
    <dbReference type="NCBI Taxonomy" id="167791"/>
    <lineage>
        <taxon>Eukaryota</taxon>
        <taxon>Viridiplantae</taxon>
        <taxon>Streptophyta</taxon>
        <taxon>Embryophyta</taxon>
        <taxon>Tracheophyta</taxon>
        <taxon>Spermatophyta</taxon>
        <taxon>Magnoliopsida</taxon>
        <taxon>eudicotyledons</taxon>
        <taxon>Gunneridae</taxon>
        <taxon>Pentapetalae</taxon>
        <taxon>rosids</taxon>
        <taxon>fabids</taxon>
        <taxon>Fabales</taxon>
        <taxon>Fabaceae</taxon>
        <taxon>Cercidoideae</taxon>
        <taxon>Cercideae</taxon>
        <taxon>Bauhiniinae</taxon>
        <taxon>Bauhinia</taxon>
    </lineage>
</organism>
<proteinExistence type="predicted"/>
<keyword evidence="2" id="KW-1185">Reference proteome</keyword>
<sequence>MANSKRGCIIIIVVTLTFSYGIFSALGRPLKAESEENVTTSVKEMTIVGNNSVHWHRPSLQNEAPSELTTGQDSQNPSDNDAVGRWTDDFRPTTPGHSPGAGHSHPPAKTDSTP</sequence>